<dbReference type="EMBL" id="BTRK01000004">
    <property type="protein sequence ID" value="GMR47646.1"/>
    <property type="molecule type" value="Genomic_DNA"/>
</dbReference>
<sequence length="663" mass="75764">LRMEDDDPINRPLALILVAQREGQSEETLYMYPFTYCDPPPSPSPSVPPTRMGLSTVPSTGSSIGSLGSMVSGLRLGGSHFGLFPGVMSGGTQPSSGFLNRKEPKEAPRPTIHYPREMQHTQANSMQTKFGISTAMLASILCVKKACLDHVLELKIDNIRFAGYAKEENEEEEKKMKEKRRSWKEKMMEEGDDDKPEYVNNEVERERKNRERRKEVERREKTKEDDAKTVTGEEKKEEEEENEEGEEGMKNMKKEDDRAKISMFGINFILPPNIEQHVICSYQRLAKKLSIAINEMQVLNNYLESEIAVIERVNEELEAEAHACKMSYASRRPYERIREKSLLCQTLAKVYDDVIETGVVQVFIDRLIDVSFCVESRALRFASLPPRSRADLDRLVSHLRPYHGLILLKDVWPNPDPNPSVALLLKHCTPEKSIVDISAATGISILQVLLIVRHLLLWARVIIIYPLSNNNVYTSSTFTKVPLVDPTFMSTEWSEDQIANALAFFNPYATLSKFVDPTEVLVEQQVRGRLMTHLLRHQLVMQLHRYYYLVEPSSRNAIGEPRNPCPDSLKKMIMGTKLLHYQMEECVCKITALQLEKESYSKVSKRLSLFLILAPLLNGQHHIEDMMYTMNATRKTIMNVIDAYSLTIADFLRPDEISALSIY</sequence>
<gene>
    <name evidence="3" type="ORF">PMAYCL1PPCAC_17841</name>
</gene>
<feature type="region of interest" description="Disordered" evidence="2">
    <location>
        <begin position="167"/>
        <end position="253"/>
    </location>
</feature>
<proteinExistence type="inferred from homology"/>
<feature type="compositionally biased region" description="Acidic residues" evidence="2">
    <location>
        <begin position="236"/>
        <end position="246"/>
    </location>
</feature>
<evidence type="ECO:0000313" key="3">
    <source>
        <dbReference type="EMBL" id="GMR47646.1"/>
    </source>
</evidence>
<evidence type="ECO:0000313" key="4">
    <source>
        <dbReference type="Proteomes" id="UP001328107"/>
    </source>
</evidence>
<comment type="similarity">
    <text evidence="1">Belongs to the NPR3 family.</text>
</comment>
<dbReference type="GO" id="GO:1904262">
    <property type="term" value="P:negative regulation of TORC1 signaling"/>
    <property type="evidence" value="ECO:0007669"/>
    <property type="project" value="TreeGrafter"/>
</dbReference>
<keyword evidence="1" id="KW-0458">Lysosome</keyword>
<comment type="subcellular location">
    <subcellularLocation>
        <location evidence="1">Lysosome</location>
    </subcellularLocation>
</comment>
<dbReference type="GO" id="GO:0005764">
    <property type="term" value="C:lysosome"/>
    <property type="evidence" value="ECO:0007669"/>
    <property type="project" value="UniProtKB-SubCell"/>
</dbReference>
<reference evidence="4" key="1">
    <citation type="submission" date="2022-10" db="EMBL/GenBank/DDBJ databases">
        <title>Genome assembly of Pristionchus species.</title>
        <authorList>
            <person name="Yoshida K."/>
            <person name="Sommer R.J."/>
        </authorList>
    </citation>
    <scope>NUCLEOTIDE SEQUENCE [LARGE SCALE GENOMIC DNA]</scope>
    <source>
        <strain evidence="4">RS5460</strain>
    </source>
</reference>
<comment type="caution">
    <text evidence="3">The sequence shown here is derived from an EMBL/GenBank/DDBJ whole genome shotgun (WGS) entry which is preliminary data.</text>
</comment>
<dbReference type="GO" id="GO:0038202">
    <property type="term" value="P:TORC1 signaling"/>
    <property type="evidence" value="ECO:0007669"/>
    <property type="project" value="TreeGrafter"/>
</dbReference>
<name>A0AAN5CNC9_9BILA</name>
<comment type="function">
    <text evidence="1">As a component of the GATOR1 complex functions as an inhibitor of the amino acid-sensing branch of the TORC1 pathway.</text>
</comment>
<evidence type="ECO:0000256" key="2">
    <source>
        <dbReference type="SAM" id="MobiDB-lite"/>
    </source>
</evidence>
<dbReference type="GO" id="GO:0034198">
    <property type="term" value="P:cellular response to amino acid starvation"/>
    <property type="evidence" value="ECO:0007669"/>
    <property type="project" value="UniProtKB-UniRule"/>
</dbReference>
<feature type="compositionally biased region" description="Basic and acidic residues" evidence="2">
    <location>
        <begin position="202"/>
        <end position="235"/>
    </location>
</feature>
<organism evidence="3 4">
    <name type="scientific">Pristionchus mayeri</name>
    <dbReference type="NCBI Taxonomy" id="1317129"/>
    <lineage>
        <taxon>Eukaryota</taxon>
        <taxon>Metazoa</taxon>
        <taxon>Ecdysozoa</taxon>
        <taxon>Nematoda</taxon>
        <taxon>Chromadorea</taxon>
        <taxon>Rhabditida</taxon>
        <taxon>Rhabditina</taxon>
        <taxon>Diplogasteromorpha</taxon>
        <taxon>Diplogasteroidea</taxon>
        <taxon>Neodiplogasteridae</taxon>
        <taxon>Pristionchus</taxon>
    </lineage>
</organism>
<dbReference type="GO" id="GO:1990130">
    <property type="term" value="C:GATOR1 complex"/>
    <property type="evidence" value="ECO:0007669"/>
    <property type="project" value="UniProtKB-UniRule"/>
</dbReference>
<evidence type="ECO:0000256" key="1">
    <source>
        <dbReference type="RuleBase" id="RU368069"/>
    </source>
</evidence>
<feature type="non-terminal residue" evidence="3">
    <location>
        <position position="1"/>
    </location>
</feature>
<accession>A0AAN5CNC9</accession>
<dbReference type="AlphaFoldDB" id="A0AAN5CNC9"/>
<dbReference type="GO" id="GO:0010508">
    <property type="term" value="P:positive regulation of autophagy"/>
    <property type="evidence" value="ECO:0007669"/>
    <property type="project" value="TreeGrafter"/>
</dbReference>
<keyword evidence="1" id="KW-0732">Signal</keyword>
<dbReference type="Proteomes" id="UP001328107">
    <property type="component" value="Unassembled WGS sequence"/>
</dbReference>
<dbReference type="PANTHER" id="PTHR13153">
    <property type="entry name" value="CGTHBA PROTEIN -14 GENE PROTEIN"/>
    <property type="match status" value="1"/>
</dbReference>
<keyword evidence="4" id="KW-1185">Reference proteome</keyword>
<protein>
    <recommendedName>
        <fullName evidence="1">GATOR complex protein NPRL3</fullName>
    </recommendedName>
    <alternativeName>
        <fullName evidence="1">Nitrogen permease regulator 3-like protein</fullName>
    </alternativeName>
</protein>
<dbReference type="Pfam" id="PF03666">
    <property type="entry name" value="NPR3"/>
    <property type="match status" value="1"/>
</dbReference>
<dbReference type="InterPro" id="IPR005365">
    <property type="entry name" value="Npr3"/>
</dbReference>
<dbReference type="PANTHER" id="PTHR13153:SF5">
    <property type="entry name" value="GATOR COMPLEX PROTEIN NPRL3"/>
    <property type="match status" value="1"/>
</dbReference>